<dbReference type="InterPro" id="IPR023796">
    <property type="entry name" value="Serpin_dom"/>
</dbReference>
<dbReference type="Pfam" id="PF00079">
    <property type="entry name" value="Serpin"/>
    <property type="match status" value="1"/>
</dbReference>
<dbReference type="EMBL" id="SMNA01000014">
    <property type="protein sequence ID" value="TDE88919.1"/>
    <property type="molecule type" value="Genomic_DNA"/>
</dbReference>
<dbReference type="InterPro" id="IPR000215">
    <property type="entry name" value="Serpin_fam"/>
</dbReference>
<proteinExistence type="inferred from homology"/>
<name>A0ABY2DYM3_9MICO</name>
<accession>A0ABY2DYM3</accession>
<dbReference type="Gene3D" id="3.30.497.10">
    <property type="entry name" value="Antithrombin, subunit I, domain 2"/>
    <property type="match status" value="1"/>
</dbReference>
<dbReference type="PANTHER" id="PTHR11461:SF211">
    <property type="entry name" value="GH10112P-RELATED"/>
    <property type="match status" value="1"/>
</dbReference>
<dbReference type="SUPFAM" id="SSF56574">
    <property type="entry name" value="Serpins"/>
    <property type="match status" value="1"/>
</dbReference>
<evidence type="ECO:0000256" key="1">
    <source>
        <dbReference type="RuleBase" id="RU000411"/>
    </source>
</evidence>
<dbReference type="InterPro" id="IPR042178">
    <property type="entry name" value="Serpin_sf_1"/>
</dbReference>
<gene>
    <name evidence="3" type="ORF">EXU48_21640</name>
</gene>
<dbReference type="InterPro" id="IPR042185">
    <property type="entry name" value="Serpin_sf_2"/>
</dbReference>
<comment type="similarity">
    <text evidence="1">Belongs to the serpin family.</text>
</comment>
<dbReference type="RefSeq" id="WP_133109778.1">
    <property type="nucleotide sequence ID" value="NZ_SMNA01000014.1"/>
</dbReference>
<dbReference type="SMART" id="SM00093">
    <property type="entry name" value="SERPIN"/>
    <property type="match status" value="1"/>
</dbReference>
<evidence type="ECO:0000313" key="4">
    <source>
        <dbReference type="Proteomes" id="UP000504882"/>
    </source>
</evidence>
<reference evidence="3 4" key="1">
    <citation type="submission" date="2019-03" db="EMBL/GenBank/DDBJ databases">
        <title>Genomic features of bacteria from cold environments.</title>
        <authorList>
            <person name="Shen L."/>
        </authorList>
    </citation>
    <scope>NUCLEOTIDE SEQUENCE [LARGE SCALE GENOMIC DNA]</scope>
    <source>
        <strain evidence="4">T3246-1</strain>
    </source>
</reference>
<organism evidence="3 4">
    <name type="scientific">Occultella glacieicola</name>
    <dbReference type="NCBI Taxonomy" id="2518684"/>
    <lineage>
        <taxon>Bacteria</taxon>
        <taxon>Bacillati</taxon>
        <taxon>Actinomycetota</taxon>
        <taxon>Actinomycetes</taxon>
        <taxon>Micrococcales</taxon>
        <taxon>Ruaniaceae</taxon>
        <taxon>Occultella</taxon>
    </lineage>
</organism>
<sequence>MGHGSASTGATRSVRAAVAGLGAALLLLAGCTSPTGETTGSEVLESRSPRAAVAVTDVPAAAATVVAATSGLGARLLNADPDQNLVVSPISVMVAFAMLREGAATTTAAELDRALGFPAEYRGEAMNALLGQLQLHEGDPGEVTVGQVPPEPVLHVADQLFVQEGFEVQQPFLDALATHYGADVLRVDFAARGPASGRAVVDDWVAEHTGGEVDEAPMPFDRTTRLALLNAVRLAAAWQEPFSDATALGQFHRPDGTTTTAAFLEDTRELAYLTTQNGTAAVRIPYTAAFAMDVVLPAPGLRWDPAGWPEAAAGLDAAAPVSVELTLPTWSHTSSLDLSPSLREAGLTETLGAAPDLSGIAPGLWISAAAHQATITVDAAGTVAGAVTGIAATESAEVVEGAPVFRADRPFAYRIVHLPTGLPVFMGQVVDPADAP</sequence>
<evidence type="ECO:0000313" key="3">
    <source>
        <dbReference type="EMBL" id="TDE88919.1"/>
    </source>
</evidence>
<dbReference type="Gene3D" id="2.30.39.10">
    <property type="entry name" value="Alpha-1-antitrypsin, domain 1"/>
    <property type="match status" value="1"/>
</dbReference>
<dbReference type="PANTHER" id="PTHR11461">
    <property type="entry name" value="SERINE PROTEASE INHIBITOR, SERPIN"/>
    <property type="match status" value="1"/>
</dbReference>
<comment type="caution">
    <text evidence="3">The sequence shown here is derived from an EMBL/GenBank/DDBJ whole genome shotgun (WGS) entry which is preliminary data.</text>
</comment>
<protein>
    <submittedName>
        <fullName evidence="3">Serpin family protein</fullName>
    </submittedName>
</protein>
<dbReference type="Proteomes" id="UP000504882">
    <property type="component" value="Unassembled WGS sequence"/>
</dbReference>
<evidence type="ECO:0000259" key="2">
    <source>
        <dbReference type="SMART" id="SM00093"/>
    </source>
</evidence>
<dbReference type="InterPro" id="IPR036186">
    <property type="entry name" value="Serpin_sf"/>
</dbReference>
<feature type="domain" description="Serpin" evidence="2">
    <location>
        <begin position="75"/>
        <end position="432"/>
    </location>
</feature>
<keyword evidence="4" id="KW-1185">Reference proteome</keyword>